<feature type="region of interest" description="Disordered" evidence="1">
    <location>
        <begin position="1"/>
        <end position="27"/>
    </location>
</feature>
<proteinExistence type="predicted"/>
<protein>
    <submittedName>
        <fullName evidence="2">Uncharacterized protein</fullName>
    </submittedName>
</protein>
<gene>
    <name evidence="2" type="ORF">PHLCEN_2v2809</name>
</gene>
<name>A0A2R6RI34_9APHY</name>
<evidence type="ECO:0000313" key="2">
    <source>
        <dbReference type="EMBL" id="PSS29661.1"/>
    </source>
</evidence>
<dbReference type="EMBL" id="MLYV02000256">
    <property type="protein sequence ID" value="PSS29661.1"/>
    <property type="molecule type" value="Genomic_DNA"/>
</dbReference>
<feature type="region of interest" description="Disordered" evidence="1">
    <location>
        <begin position="64"/>
        <end position="84"/>
    </location>
</feature>
<organism evidence="2 3">
    <name type="scientific">Hermanssonia centrifuga</name>
    <dbReference type="NCBI Taxonomy" id="98765"/>
    <lineage>
        <taxon>Eukaryota</taxon>
        <taxon>Fungi</taxon>
        <taxon>Dikarya</taxon>
        <taxon>Basidiomycota</taxon>
        <taxon>Agaricomycotina</taxon>
        <taxon>Agaricomycetes</taxon>
        <taxon>Polyporales</taxon>
        <taxon>Meruliaceae</taxon>
        <taxon>Hermanssonia</taxon>
    </lineage>
</organism>
<feature type="compositionally biased region" description="Polar residues" evidence="1">
    <location>
        <begin position="1"/>
        <end position="12"/>
    </location>
</feature>
<evidence type="ECO:0000256" key="1">
    <source>
        <dbReference type="SAM" id="MobiDB-lite"/>
    </source>
</evidence>
<reference evidence="2 3" key="1">
    <citation type="submission" date="2018-02" db="EMBL/GenBank/DDBJ databases">
        <title>Genome sequence of the basidiomycete white-rot fungus Phlebia centrifuga.</title>
        <authorList>
            <person name="Granchi Z."/>
            <person name="Peng M."/>
            <person name="de Vries R.P."/>
            <person name="Hilden K."/>
            <person name="Makela M.R."/>
            <person name="Grigoriev I."/>
            <person name="Riley R."/>
        </authorList>
    </citation>
    <scope>NUCLEOTIDE SEQUENCE [LARGE SCALE GENOMIC DNA]</scope>
    <source>
        <strain evidence="2 3">FBCC195</strain>
    </source>
</reference>
<dbReference type="Proteomes" id="UP000186601">
    <property type="component" value="Unassembled WGS sequence"/>
</dbReference>
<comment type="caution">
    <text evidence="2">The sequence shown here is derived from an EMBL/GenBank/DDBJ whole genome shotgun (WGS) entry which is preliminary data.</text>
</comment>
<sequence>MHYYDTVQQSTGKPGAGNNIELDTRENRRVGLKEGQSLSGWERNRHSKAGNEINRLFSGELTAEAQKKARGQFLPAPRGSPPWE</sequence>
<dbReference type="AlphaFoldDB" id="A0A2R6RI34"/>
<keyword evidence="3" id="KW-1185">Reference proteome</keyword>
<evidence type="ECO:0000313" key="3">
    <source>
        <dbReference type="Proteomes" id="UP000186601"/>
    </source>
</evidence>
<accession>A0A2R6RI34</accession>